<organism evidence="7 8">
    <name type="scientific">Bradyrhizobium cajani</name>
    <dbReference type="NCBI Taxonomy" id="1928661"/>
    <lineage>
        <taxon>Bacteria</taxon>
        <taxon>Pseudomonadati</taxon>
        <taxon>Pseudomonadota</taxon>
        <taxon>Alphaproteobacteria</taxon>
        <taxon>Hyphomicrobiales</taxon>
        <taxon>Nitrobacteraceae</taxon>
        <taxon>Bradyrhizobium</taxon>
    </lineage>
</organism>
<reference evidence="7 8" key="1">
    <citation type="submission" date="2019-12" db="EMBL/GenBank/DDBJ databases">
        <title>Draft genome sequences Bradyrhizobium cajani AMBPC1010, Bradyrhizobium pachyrhizi AMBPC1040 and Bradyrhizobium yuanmingense ALSPC3051, three plant growth promoting strains isolated from nodules of Cajanus cajan L. in Dominican Republic.</title>
        <authorList>
            <person name="Flores-Felix J.D."/>
            <person name="Araujo J."/>
            <person name="Diaz-Alcantara C."/>
            <person name="Gonzalez-Andres F."/>
            <person name="Velazquez E."/>
        </authorList>
    </citation>
    <scope>NUCLEOTIDE SEQUENCE [LARGE SCALE GENOMIC DNA]</scope>
    <source>
        <strain evidence="7 8">1010</strain>
    </source>
</reference>
<evidence type="ECO:0000256" key="4">
    <source>
        <dbReference type="ARBA" id="ARBA00023004"/>
    </source>
</evidence>
<evidence type="ECO:0000256" key="2">
    <source>
        <dbReference type="ARBA" id="ARBA00022723"/>
    </source>
</evidence>
<sequence>MNAPKPFPLNAWYAAAWSHEIARELSARTICGKNIVLYRRTDGAIAALEDACWHRLLPLSLGHLKGDDVMCGYHGLVFNSAGRCSYMPAQKTINPSACVRAYPVAERHYGPIRIGRHLNLPLQKIRFDASMRSLEA</sequence>
<dbReference type="Pfam" id="PF00355">
    <property type="entry name" value="Rieske"/>
    <property type="match status" value="1"/>
</dbReference>
<dbReference type="Gene3D" id="2.102.10.10">
    <property type="entry name" value="Rieske [2Fe-2S] iron-sulphur domain"/>
    <property type="match status" value="1"/>
</dbReference>
<evidence type="ECO:0000256" key="3">
    <source>
        <dbReference type="ARBA" id="ARBA00023002"/>
    </source>
</evidence>
<evidence type="ECO:0000313" key="8">
    <source>
        <dbReference type="Proteomes" id="UP000449969"/>
    </source>
</evidence>
<keyword evidence="4" id="KW-0408">Iron</keyword>
<proteinExistence type="predicted"/>
<keyword evidence="1" id="KW-0001">2Fe-2S</keyword>
<gene>
    <name evidence="7" type="ORF">GPL20_11970</name>
</gene>
<dbReference type="AlphaFoldDB" id="A0A844TCR1"/>
<keyword evidence="5" id="KW-0411">Iron-sulfur</keyword>
<dbReference type="InterPro" id="IPR017941">
    <property type="entry name" value="Rieske_2Fe-2S"/>
</dbReference>
<comment type="caution">
    <text evidence="7">The sequence shown here is derived from an EMBL/GenBank/DDBJ whole genome shotgun (WGS) entry which is preliminary data.</text>
</comment>
<dbReference type="InterPro" id="IPR036922">
    <property type="entry name" value="Rieske_2Fe-2S_sf"/>
</dbReference>
<evidence type="ECO:0000256" key="1">
    <source>
        <dbReference type="ARBA" id="ARBA00022714"/>
    </source>
</evidence>
<dbReference type="PANTHER" id="PTHR21266:SF60">
    <property type="entry name" value="3-KETOSTEROID-9-ALPHA-MONOOXYGENASE, OXYGENASE COMPONENT"/>
    <property type="match status" value="1"/>
</dbReference>
<evidence type="ECO:0000259" key="6">
    <source>
        <dbReference type="PROSITE" id="PS51296"/>
    </source>
</evidence>
<keyword evidence="3" id="KW-0560">Oxidoreductase</keyword>
<evidence type="ECO:0000256" key="5">
    <source>
        <dbReference type="ARBA" id="ARBA00023014"/>
    </source>
</evidence>
<keyword evidence="8" id="KW-1185">Reference proteome</keyword>
<dbReference type="PROSITE" id="PS51296">
    <property type="entry name" value="RIESKE"/>
    <property type="match status" value="1"/>
</dbReference>
<dbReference type="Proteomes" id="UP000449969">
    <property type="component" value="Unassembled WGS sequence"/>
</dbReference>
<dbReference type="EMBL" id="WQNE01000007">
    <property type="protein sequence ID" value="MVT73764.1"/>
    <property type="molecule type" value="Genomic_DNA"/>
</dbReference>
<accession>A0A844TCR1</accession>
<name>A0A844TCR1_9BRAD</name>
<dbReference type="GO" id="GO:0051537">
    <property type="term" value="F:2 iron, 2 sulfur cluster binding"/>
    <property type="evidence" value="ECO:0007669"/>
    <property type="project" value="UniProtKB-KW"/>
</dbReference>
<evidence type="ECO:0000313" key="7">
    <source>
        <dbReference type="EMBL" id="MVT73764.1"/>
    </source>
</evidence>
<protein>
    <submittedName>
        <fullName evidence="7">Rieske 2Fe-2S domain-containing protein</fullName>
    </submittedName>
</protein>
<keyword evidence="2" id="KW-0479">Metal-binding</keyword>
<dbReference type="SUPFAM" id="SSF50022">
    <property type="entry name" value="ISP domain"/>
    <property type="match status" value="1"/>
</dbReference>
<dbReference type="GO" id="GO:0016491">
    <property type="term" value="F:oxidoreductase activity"/>
    <property type="evidence" value="ECO:0007669"/>
    <property type="project" value="UniProtKB-KW"/>
</dbReference>
<dbReference type="InterPro" id="IPR050584">
    <property type="entry name" value="Cholesterol_7-desaturase"/>
</dbReference>
<feature type="domain" description="Rieske" evidence="6">
    <location>
        <begin position="12"/>
        <end position="107"/>
    </location>
</feature>
<dbReference type="GO" id="GO:0046872">
    <property type="term" value="F:metal ion binding"/>
    <property type="evidence" value="ECO:0007669"/>
    <property type="project" value="UniProtKB-KW"/>
</dbReference>
<dbReference type="PANTHER" id="PTHR21266">
    <property type="entry name" value="IRON-SULFUR DOMAIN CONTAINING PROTEIN"/>
    <property type="match status" value="1"/>
</dbReference>